<feature type="domain" description="RNase H type-1" evidence="1">
    <location>
        <begin position="10"/>
        <end position="90"/>
    </location>
</feature>
<comment type="caution">
    <text evidence="2">The sequence shown here is derived from an EMBL/GenBank/DDBJ whole genome shotgun (WGS) entry which is preliminary data.</text>
</comment>
<dbReference type="Pfam" id="PF13456">
    <property type="entry name" value="RVT_3"/>
    <property type="match status" value="1"/>
</dbReference>
<dbReference type="InterPro" id="IPR012337">
    <property type="entry name" value="RNaseH-like_sf"/>
</dbReference>
<dbReference type="PANTHER" id="PTHR47723">
    <property type="entry name" value="OS05G0353850 PROTEIN"/>
    <property type="match status" value="1"/>
</dbReference>
<dbReference type="InterPro" id="IPR044730">
    <property type="entry name" value="RNase_H-like_dom_plant"/>
</dbReference>
<proteinExistence type="predicted"/>
<protein>
    <recommendedName>
        <fullName evidence="1">RNase H type-1 domain-containing protein</fullName>
    </recommendedName>
</protein>
<dbReference type="AlphaFoldDB" id="A0AAV0NXF1"/>
<dbReference type="CDD" id="cd06222">
    <property type="entry name" value="RNase_H_like"/>
    <property type="match status" value="1"/>
</dbReference>
<sequence>MLRAFARNLGEGTITRAEITRLVHGLQAAWEMAIRKLIVQTDSRTAIQLITMAGFRHPRSAMILEPQRLLAQDWEVELHHVFREGNVVARPGNRVGSGNFGMRTSVTGRVIFGWLISGQILAQPIRFRVGLQVISGYERSQKQYQTCFIFS</sequence>
<dbReference type="PANTHER" id="PTHR47723:SF19">
    <property type="entry name" value="POLYNUCLEOTIDYL TRANSFERASE, RIBONUCLEASE H-LIKE SUPERFAMILY PROTEIN"/>
    <property type="match status" value="1"/>
</dbReference>
<dbReference type="EMBL" id="CAMGYJ010000008">
    <property type="protein sequence ID" value="CAI0463360.1"/>
    <property type="molecule type" value="Genomic_DNA"/>
</dbReference>
<reference evidence="2" key="1">
    <citation type="submission" date="2022-08" db="EMBL/GenBank/DDBJ databases">
        <authorList>
            <person name="Gutierrez-Valencia J."/>
        </authorList>
    </citation>
    <scope>NUCLEOTIDE SEQUENCE</scope>
</reference>
<dbReference type="SUPFAM" id="SSF53098">
    <property type="entry name" value="Ribonuclease H-like"/>
    <property type="match status" value="1"/>
</dbReference>
<gene>
    <name evidence="2" type="ORF">LITE_LOCUS35734</name>
</gene>
<accession>A0AAV0NXF1</accession>
<evidence type="ECO:0000313" key="3">
    <source>
        <dbReference type="Proteomes" id="UP001154282"/>
    </source>
</evidence>
<dbReference type="GO" id="GO:0003676">
    <property type="term" value="F:nucleic acid binding"/>
    <property type="evidence" value="ECO:0007669"/>
    <property type="project" value="InterPro"/>
</dbReference>
<dbReference type="InterPro" id="IPR053151">
    <property type="entry name" value="RNase_H-like"/>
</dbReference>
<dbReference type="Proteomes" id="UP001154282">
    <property type="component" value="Unassembled WGS sequence"/>
</dbReference>
<organism evidence="2 3">
    <name type="scientific">Linum tenue</name>
    <dbReference type="NCBI Taxonomy" id="586396"/>
    <lineage>
        <taxon>Eukaryota</taxon>
        <taxon>Viridiplantae</taxon>
        <taxon>Streptophyta</taxon>
        <taxon>Embryophyta</taxon>
        <taxon>Tracheophyta</taxon>
        <taxon>Spermatophyta</taxon>
        <taxon>Magnoliopsida</taxon>
        <taxon>eudicotyledons</taxon>
        <taxon>Gunneridae</taxon>
        <taxon>Pentapetalae</taxon>
        <taxon>rosids</taxon>
        <taxon>fabids</taxon>
        <taxon>Malpighiales</taxon>
        <taxon>Linaceae</taxon>
        <taxon>Linum</taxon>
    </lineage>
</organism>
<dbReference type="InterPro" id="IPR002156">
    <property type="entry name" value="RNaseH_domain"/>
</dbReference>
<dbReference type="GO" id="GO:0004523">
    <property type="term" value="F:RNA-DNA hybrid ribonuclease activity"/>
    <property type="evidence" value="ECO:0007669"/>
    <property type="project" value="InterPro"/>
</dbReference>
<keyword evidence="3" id="KW-1185">Reference proteome</keyword>
<evidence type="ECO:0000313" key="2">
    <source>
        <dbReference type="EMBL" id="CAI0463360.1"/>
    </source>
</evidence>
<evidence type="ECO:0000259" key="1">
    <source>
        <dbReference type="Pfam" id="PF13456"/>
    </source>
</evidence>
<name>A0AAV0NXF1_9ROSI</name>
<dbReference type="Gene3D" id="3.30.420.10">
    <property type="entry name" value="Ribonuclease H-like superfamily/Ribonuclease H"/>
    <property type="match status" value="1"/>
</dbReference>
<dbReference type="InterPro" id="IPR036397">
    <property type="entry name" value="RNaseH_sf"/>
</dbReference>